<gene>
    <name evidence="2" type="ORF">GE061_001930</name>
</gene>
<reference evidence="2" key="1">
    <citation type="journal article" date="2021" name="Mol. Ecol. Resour.">
        <title>Apolygus lucorum genome provides insights into omnivorousness and mesophyll feeding.</title>
        <authorList>
            <person name="Liu Y."/>
            <person name="Liu H."/>
            <person name="Wang H."/>
            <person name="Huang T."/>
            <person name="Liu B."/>
            <person name="Yang B."/>
            <person name="Yin L."/>
            <person name="Li B."/>
            <person name="Zhang Y."/>
            <person name="Zhang S."/>
            <person name="Jiang F."/>
            <person name="Zhang X."/>
            <person name="Ren Y."/>
            <person name="Wang B."/>
            <person name="Wang S."/>
            <person name="Lu Y."/>
            <person name="Wu K."/>
            <person name="Fan W."/>
            <person name="Wang G."/>
        </authorList>
    </citation>
    <scope>NUCLEOTIDE SEQUENCE</scope>
    <source>
        <strain evidence="2">12Hb</strain>
    </source>
</reference>
<name>A0A8S9X5E0_APOLU</name>
<evidence type="ECO:0000313" key="2">
    <source>
        <dbReference type="EMBL" id="KAF6203598.1"/>
    </source>
</evidence>
<evidence type="ECO:0000313" key="3">
    <source>
        <dbReference type="Proteomes" id="UP000466442"/>
    </source>
</evidence>
<feature type="region of interest" description="Disordered" evidence="1">
    <location>
        <begin position="41"/>
        <end position="87"/>
    </location>
</feature>
<sequence>MQLTQRYAMSFWIGVVTLGVVTQVSTQLMPGMRMPPPPPPPPVITFGKEVQSGQVNPSRGPAIQGRTSSSYQRLAPATPQLDRQANPIRRPAAQAVPVAINQGPTTQQLIGRGVGFESLRVQSTPRQIYRASLNQPPQPTGQREQHAYQRRP</sequence>
<organism evidence="2 3">
    <name type="scientific">Apolygus lucorum</name>
    <name type="common">Small green plant bug</name>
    <name type="synonym">Lygocoris lucorum</name>
    <dbReference type="NCBI Taxonomy" id="248454"/>
    <lineage>
        <taxon>Eukaryota</taxon>
        <taxon>Metazoa</taxon>
        <taxon>Ecdysozoa</taxon>
        <taxon>Arthropoda</taxon>
        <taxon>Hexapoda</taxon>
        <taxon>Insecta</taxon>
        <taxon>Pterygota</taxon>
        <taxon>Neoptera</taxon>
        <taxon>Paraneoptera</taxon>
        <taxon>Hemiptera</taxon>
        <taxon>Heteroptera</taxon>
        <taxon>Panheteroptera</taxon>
        <taxon>Cimicomorpha</taxon>
        <taxon>Miridae</taxon>
        <taxon>Mirini</taxon>
        <taxon>Apolygus</taxon>
    </lineage>
</organism>
<dbReference type="AlphaFoldDB" id="A0A8S9X5E0"/>
<dbReference type="Proteomes" id="UP000466442">
    <property type="component" value="Unassembled WGS sequence"/>
</dbReference>
<keyword evidence="3" id="KW-1185">Reference proteome</keyword>
<protein>
    <submittedName>
        <fullName evidence="2">Uncharacterized protein</fullName>
    </submittedName>
</protein>
<feature type="compositionally biased region" description="Basic and acidic residues" evidence="1">
    <location>
        <begin position="143"/>
        <end position="152"/>
    </location>
</feature>
<proteinExistence type="predicted"/>
<evidence type="ECO:0000256" key="1">
    <source>
        <dbReference type="SAM" id="MobiDB-lite"/>
    </source>
</evidence>
<comment type="caution">
    <text evidence="2">The sequence shown here is derived from an EMBL/GenBank/DDBJ whole genome shotgun (WGS) entry which is preliminary data.</text>
</comment>
<accession>A0A8S9X5E0</accession>
<feature type="region of interest" description="Disordered" evidence="1">
    <location>
        <begin position="127"/>
        <end position="152"/>
    </location>
</feature>
<dbReference type="EMBL" id="WIXP02000010">
    <property type="protein sequence ID" value="KAF6203598.1"/>
    <property type="molecule type" value="Genomic_DNA"/>
</dbReference>